<comment type="similarity">
    <text evidence="6">Belongs to the binding-protein-dependent transport system permease family.</text>
</comment>
<name>A0A2A4YCW4_UNCAE</name>
<evidence type="ECO:0000256" key="4">
    <source>
        <dbReference type="ARBA" id="ARBA00022989"/>
    </source>
</evidence>
<comment type="caution">
    <text evidence="8">The sequence shown here is derived from an EMBL/GenBank/DDBJ whole genome shotgun (WGS) entry which is preliminary data.</text>
</comment>
<reference evidence="9" key="1">
    <citation type="submission" date="2017-08" db="EMBL/GenBank/DDBJ databases">
        <title>A dynamic microbial community with high functional redundancy inhabits the cold, oxic subseafloor aquifer.</title>
        <authorList>
            <person name="Tully B.J."/>
            <person name="Wheat C.G."/>
            <person name="Glazer B.T."/>
            <person name="Huber J.A."/>
        </authorList>
    </citation>
    <scope>NUCLEOTIDE SEQUENCE [LARGE SCALE GENOMIC DNA]</scope>
</reference>
<dbReference type="AlphaFoldDB" id="A0A2A4YCW4"/>
<dbReference type="Pfam" id="PF00528">
    <property type="entry name" value="BPD_transp_1"/>
    <property type="match status" value="1"/>
</dbReference>
<evidence type="ECO:0000256" key="3">
    <source>
        <dbReference type="ARBA" id="ARBA00022692"/>
    </source>
</evidence>
<evidence type="ECO:0000256" key="6">
    <source>
        <dbReference type="RuleBase" id="RU363032"/>
    </source>
</evidence>
<dbReference type="InterPro" id="IPR000515">
    <property type="entry name" value="MetI-like"/>
</dbReference>
<feature type="transmembrane region" description="Helical" evidence="6">
    <location>
        <begin position="91"/>
        <end position="113"/>
    </location>
</feature>
<feature type="transmembrane region" description="Helical" evidence="6">
    <location>
        <begin position="185"/>
        <end position="207"/>
    </location>
</feature>
<dbReference type="InterPro" id="IPR035906">
    <property type="entry name" value="MetI-like_sf"/>
</dbReference>
<evidence type="ECO:0000259" key="7">
    <source>
        <dbReference type="PROSITE" id="PS50928"/>
    </source>
</evidence>
<evidence type="ECO:0000256" key="1">
    <source>
        <dbReference type="ARBA" id="ARBA00004141"/>
    </source>
</evidence>
<proteinExistence type="inferred from homology"/>
<feature type="transmembrane region" description="Helical" evidence="6">
    <location>
        <begin position="134"/>
        <end position="165"/>
    </location>
</feature>
<keyword evidence="5 6" id="KW-0472">Membrane</keyword>
<dbReference type="SUPFAM" id="SSF161098">
    <property type="entry name" value="MetI-like"/>
    <property type="match status" value="1"/>
</dbReference>
<dbReference type="EMBL" id="NVUU01000090">
    <property type="protein sequence ID" value="PCI92676.1"/>
    <property type="molecule type" value="Genomic_DNA"/>
</dbReference>
<keyword evidence="2 6" id="KW-0813">Transport</keyword>
<dbReference type="GO" id="GO:0005886">
    <property type="term" value="C:plasma membrane"/>
    <property type="evidence" value="ECO:0007669"/>
    <property type="project" value="UniProtKB-SubCell"/>
</dbReference>
<evidence type="ECO:0000313" key="9">
    <source>
        <dbReference type="Proteomes" id="UP000217838"/>
    </source>
</evidence>
<dbReference type="CDD" id="cd06261">
    <property type="entry name" value="TM_PBP2"/>
    <property type="match status" value="1"/>
</dbReference>
<dbReference type="InterPro" id="IPR051204">
    <property type="entry name" value="ABC_transp_perm/SBD"/>
</dbReference>
<feature type="transmembrane region" description="Helical" evidence="6">
    <location>
        <begin position="20"/>
        <end position="41"/>
    </location>
</feature>
<feature type="transmembrane region" description="Helical" evidence="6">
    <location>
        <begin position="53"/>
        <end position="79"/>
    </location>
</feature>
<evidence type="ECO:0000313" key="8">
    <source>
        <dbReference type="EMBL" id="PCI92676.1"/>
    </source>
</evidence>
<organism evidence="8 9">
    <name type="scientific">Aerophobetes bacterium</name>
    <dbReference type="NCBI Taxonomy" id="2030807"/>
    <lineage>
        <taxon>Bacteria</taxon>
        <taxon>Candidatus Aerophobota</taxon>
    </lineage>
</organism>
<accession>A0A2A4YCW4</accession>
<evidence type="ECO:0000256" key="5">
    <source>
        <dbReference type="ARBA" id="ARBA00023136"/>
    </source>
</evidence>
<dbReference type="GO" id="GO:0031460">
    <property type="term" value="P:glycine betaine transport"/>
    <property type="evidence" value="ECO:0007669"/>
    <property type="project" value="TreeGrafter"/>
</dbReference>
<sequence>MINLIKNLGPTILLKTWEHIELSLIAILIAVGISFPLALLLTQVRSVKVSERILRGISIIQTIPGLALIAFVIVILHMINKQFYVPTTGFLPGLIILVLYALLPIVSNTYHGIMQVPSSLKDAANAIGMSKKQVLFFVEIPLSFPLIISGVRIAFVCTVGLVTLTSLVGTGGLGELILQGLRSMSISYILAGTIPAALLAVVGDMLLQVFSRSFVKSGYEKNQA</sequence>
<protein>
    <submittedName>
        <fullName evidence="8">Glycine/betaine ABC transporter</fullName>
    </submittedName>
</protein>
<dbReference type="PANTHER" id="PTHR30177">
    <property type="entry name" value="GLYCINE BETAINE/L-PROLINE TRANSPORT SYSTEM PERMEASE PROTEIN PROW"/>
    <property type="match status" value="1"/>
</dbReference>
<dbReference type="PROSITE" id="PS50928">
    <property type="entry name" value="ABC_TM1"/>
    <property type="match status" value="1"/>
</dbReference>
<dbReference type="GO" id="GO:0055085">
    <property type="term" value="P:transmembrane transport"/>
    <property type="evidence" value="ECO:0007669"/>
    <property type="project" value="InterPro"/>
</dbReference>
<keyword evidence="3 6" id="KW-0812">Transmembrane</keyword>
<evidence type="ECO:0000256" key="2">
    <source>
        <dbReference type="ARBA" id="ARBA00022448"/>
    </source>
</evidence>
<dbReference type="Proteomes" id="UP000217838">
    <property type="component" value="Unassembled WGS sequence"/>
</dbReference>
<gene>
    <name evidence="8" type="ORF">COB11_06820</name>
</gene>
<feature type="domain" description="ABC transmembrane type-1" evidence="7">
    <location>
        <begin position="16"/>
        <end position="207"/>
    </location>
</feature>
<keyword evidence="4 6" id="KW-1133">Transmembrane helix</keyword>
<dbReference type="PANTHER" id="PTHR30177:SF4">
    <property type="entry name" value="OSMOPROTECTANT IMPORT PERMEASE PROTEIN OSMW"/>
    <property type="match status" value="1"/>
</dbReference>
<dbReference type="Gene3D" id="1.10.3720.10">
    <property type="entry name" value="MetI-like"/>
    <property type="match status" value="1"/>
</dbReference>
<comment type="subcellular location">
    <subcellularLocation>
        <location evidence="6">Cell membrane</location>
        <topology evidence="6">Multi-pass membrane protein</topology>
    </subcellularLocation>
    <subcellularLocation>
        <location evidence="1">Membrane</location>
        <topology evidence="1">Multi-pass membrane protein</topology>
    </subcellularLocation>
</comment>